<dbReference type="CDD" id="cd00085">
    <property type="entry name" value="HNHc"/>
    <property type="match status" value="1"/>
</dbReference>
<dbReference type="InterPro" id="IPR010896">
    <property type="entry name" value="NUMOD1"/>
</dbReference>
<dbReference type="InterPro" id="IPR003615">
    <property type="entry name" value="HNH_nuc"/>
</dbReference>
<name>M1EAQ8_BPS16</name>
<dbReference type="SUPFAM" id="SSF64496">
    <property type="entry name" value="DNA-binding domain of intron-encoded endonucleases"/>
    <property type="match status" value="1"/>
</dbReference>
<protein>
    <submittedName>
        <fullName evidence="2">Homing endonuclease</fullName>
    </submittedName>
</protein>
<dbReference type="KEGG" id="vg:14675463"/>
<keyword evidence="3" id="KW-1185">Reference proteome</keyword>
<dbReference type="EMBL" id="HQ331142">
    <property type="protein sequence ID" value="AEO97154.1"/>
    <property type="molecule type" value="Genomic_DNA"/>
</dbReference>
<keyword evidence="2" id="KW-0255">Endonuclease</keyword>
<keyword evidence="2" id="KW-0540">Nuclease</keyword>
<dbReference type="Proteomes" id="UP000011284">
    <property type="component" value="Segment"/>
</dbReference>
<evidence type="ECO:0000313" key="3">
    <source>
        <dbReference type="Proteomes" id="UP000011284"/>
    </source>
</evidence>
<dbReference type="Gene3D" id="1.10.10.10">
    <property type="entry name" value="Winged helix-like DNA-binding domain superfamily/Winged helix DNA-binding domain"/>
    <property type="match status" value="1"/>
</dbReference>
<proteinExistence type="predicted"/>
<keyword evidence="2" id="KW-0378">Hydrolase</keyword>
<dbReference type="SMART" id="SM00507">
    <property type="entry name" value="HNHc"/>
    <property type="match status" value="1"/>
</dbReference>
<dbReference type="GO" id="GO:0004519">
    <property type="term" value="F:endonuclease activity"/>
    <property type="evidence" value="ECO:0007669"/>
    <property type="project" value="UniProtKB-KW"/>
</dbReference>
<organismHost>
    <name type="scientific">Salmonella enterica</name>
    <name type="common">Salmonella choleraesuis</name>
    <dbReference type="NCBI Taxonomy" id="28901"/>
</organismHost>
<organism evidence="2 3">
    <name type="scientific">Salmonella phage S16</name>
    <name type="common">Salmonella phage vB_SenM-S16</name>
    <dbReference type="NCBI Taxonomy" id="1087482"/>
    <lineage>
        <taxon>Viruses</taxon>
        <taxon>Duplodnaviria</taxon>
        <taxon>Heunggongvirae</taxon>
        <taxon>Uroviricota</taxon>
        <taxon>Caudoviricetes</taxon>
        <taxon>Pantevenvirales</taxon>
        <taxon>Straboviridae</taxon>
        <taxon>Tevenvirinae</taxon>
        <taxon>Gelderlandvirus</taxon>
        <taxon>Gelderlandvirus s16</taxon>
    </lineage>
</organism>
<dbReference type="RefSeq" id="YP_007501262.1">
    <property type="nucleotide sequence ID" value="NC_020416.1"/>
</dbReference>
<dbReference type="SMART" id="SM00497">
    <property type="entry name" value="IENR1"/>
    <property type="match status" value="1"/>
</dbReference>
<accession>M1EAQ8</accession>
<dbReference type="InterPro" id="IPR036388">
    <property type="entry name" value="WH-like_DNA-bd_sf"/>
</dbReference>
<evidence type="ECO:0000259" key="1">
    <source>
        <dbReference type="SMART" id="SM00507"/>
    </source>
</evidence>
<dbReference type="Pfam" id="PF07453">
    <property type="entry name" value="NUMOD1"/>
    <property type="match status" value="1"/>
</dbReference>
<feature type="domain" description="HNH nuclease" evidence="1">
    <location>
        <begin position="5"/>
        <end position="51"/>
    </location>
</feature>
<dbReference type="InterPro" id="IPR003647">
    <property type="entry name" value="Intron_nuc_1_rpt"/>
</dbReference>
<sequence length="242" mass="27947">MNYQRIYDSLMERRKASPFIGYTENHHIIPRCMGGSDDKDNLVALSAREHFIAHQLLYKIHKTYGLLCAITLMCTDKSGNRINNRLYAWHRERFSEESSKYMKEYLANNPHPKGMLSKKHSKDSLEKIKLPLIKRAEEVSVTIHKFDLDGNFIETFPSISEAAKSVNGNGSNIKYCAEGHFQYAYGFRWSYSLTPNFDKIKPRNYKGARGKICINDGFKNKLIESSETIPEGWIRGRAKVNK</sequence>
<dbReference type="GeneID" id="14675463"/>
<evidence type="ECO:0000313" key="2">
    <source>
        <dbReference type="EMBL" id="AEO97154.1"/>
    </source>
</evidence>
<dbReference type="OrthoDB" id="19703at10239"/>
<reference evidence="2 3" key="1">
    <citation type="journal article" date="2013" name="Mol. Microbiol.">
        <title>Long tail fibres of the novel broad-host-range T-even bacteriophage S16 specifically recognize Salmonella OmpC.</title>
        <authorList>
            <person name="Marti R."/>
            <person name="Zurfluh K."/>
            <person name="Hagens S."/>
            <person name="Pianezzi J."/>
            <person name="Klumpp J."/>
            <person name="Loessner M.J."/>
        </authorList>
    </citation>
    <scope>NUCLEOTIDE SEQUENCE [LARGE SCALE GENOMIC DNA]</scope>
</reference>